<dbReference type="GO" id="GO:0043856">
    <property type="term" value="F:anti-sigma factor antagonist activity"/>
    <property type="evidence" value="ECO:0007669"/>
    <property type="project" value="TreeGrafter"/>
</dbReference>
<dbReference type="PANTHER" id="PTHR33495">
    <property type="entry name" value="ANTI-SIGMA FACTOR ANTAGONIST TM_1081-RELATED-RELATED"/>
    <property type="match status" value="1"/>
</dbReference>
<feature type="domain" description="STAS" evidence="1">
    <location>
        <begin position="6"/>
        <end position="110"/>
    </location>
</feature>
<organism evidence="2 3">
    <name type="scientific">Pseudonocardia asaccharolytica DSM 44247 = NBRC 16224</name>
    <dbReference type="NCBI Taxonomy" id="1123024"/>
    <lineage>
        <taxon>Bacteria</taxon>
        <taxon>Bacillati</taxon>
        <taxon>Actinomycetota</taxon>
        <taxon>Actinomycetes</taxon>
        <taxon>Pseudonocardiales</taxon>
        <taxon>Pseudonocardiaceae</taxon>
        <taxon>Pseudonocardia</taxon>
    </lineage>
</organism>
<dbReference type="AlphaFoldDB" id="A0A511CV09"/>
<comment type="caution">
    <text evidence="2">The sequence shown here is derived from an EMBL/GenBank/DDBJ whole genome shotgun (WGS) entry which is preliminary data.</text>
</comment>
<dbReference type="Proteomes" id="UP000321328">
    <property type="component" value="Unassembled WGS sequence"/>
</dbReference>
<gene>
    <name evidence="2" type="ORF">PA7_02370</name>
</gene>
<name>A0A511CV09_9PSEU</name>
<evidence type="ECO:0000259" key="1">
    <source>
        <dbReference type="PROSITE" id="PS50801"/>
    </source>
</evidence>
<dbReference type="InterPro" id="IPR002645">
    <property type="entry name" value="STAS_dom"/>
</dbReference>
<evidence type="ECO:0000313" key="3">
    <source>
        <dbReference type="Proteomes" id="UP000321328"/>
    </source>
</evidence>
<sequence>MEMTDASVDIDSTHDTVRIAVSGEIDLANAATVEHRLLGAVTNQMKAVSVDLSDLSYIDSAGLRVLFALGTRLEMLQIAFELVVPPGSLTRRAIELSGMASIAIVRPAPA</sequence>
<reference evidence="2 3" key="1">
    <citation type="submission" date="2019-07" db="EMBL/GenBank/DDBJ databases">
        <title>Whole genome shotgun sequence of Pseudonocardia asaccharolytica NBRC 16224.</title>
        <authorList>
            <person name="Hosoyama A."/>
            <person name="Uohara A."/>
            <person name="Ohji S."/>
            <person name="Ichikawa N."/>
        </authorList>
    </citation>
    <scope>NUCLEOTIDE SEQUENCE [LARGE SCALE GENOMIC DNA]</scope>
    <source>
        <strain evidence="2 3">NBRC 16224</strain>
    </source>
</reference>
<dbReference type="STRING" id="1123024.GCA_000423625_00488"/>
<dbReference type="InterPro" id="IPR036513">
    <property type="entry name" value="STAS_dom_sf"/>
</dbReference>
<keyword evidence="3" id="KW-1185">Reference proteome</keyword>
<dbReference type="Gene3D" id="3.30.750.24">
    <property type="entry name" value="STAS domain"/>
    <property type="match status" value="1"/>
</dbReference>
<accession>A0A511CV09</accession>
<dbReference type="SUPFAM" id="SSF52091">
    <property type="entry name" value="SpoIIaa-like"/>
    <property type="match status" value="1"/>
</dbReference>
<dbReference type="Pfam" id="PF01740">
    <property type="entry name" value="STAS"/>
    <property type="match status" value="1"/>
</dbReference>
<protein>
    <recommendedName>
        <fullName evidence="1">STAS domain-containing protein</fullName>
    </recommendedName>
</protein>
<evidence type="ECO:0000313" key="2">
    <source>
        <dbReference type="EMBL" id="GEL16400.1"/>
    </source>
</evidence>
<dbReference type="EMBL" id="BJVI01000002">
    <property type="protein sequence ID" value="GEL16400.1"/>
    <property type="molecule type" value="Genomic_DNA"/>
</dbReference>
<dbReference type="PANTHER" id="PTHR33495:SF13">
    <property type="entry name" value="ANTI-SIGMA-F FACTOR ANTAGONIST RSFB"/>
    <property type="match status" value="1"/>
</dbReference>
<dbReference type="CDD" id="cd07043">
    <property type="entry name" value="STAS_anti-anti-sigma_factors"/>
    <property type="match status" value="1"/>
</dbReference>
<dbReference type="PROSITE" id="PS50801">
    <property type="entry name" value="STAS"/>
    <property type="match status" value="1"/>
</dbReference>
<proteinExistence type="predicted"/>